<organism evidence="3 4">
    <name type="scientific">Pontivivens marinum</name>
    <dbReference type="NCBI Taxonomy" id="1690039"/>
    <lineage>
        <taxon>Bacteria</taxon>
        <taxon>Pseudomonadati</taxon>
        <taxon>Pseudomonadota</taxon>
        <taxon>Alphaproteobacteria</taxon>
        <taxon>Rhodobacterales</taxon>
        <taxon>Paracoccaceae</taxon>
        <taxon>Pontivivens</taxon>
    </lineage>
</organism>
<dbReference type="InterPro" id="IPR036028">
    <property type="entry name" value="SH3-like_dom_sf"/>
</dbReference>
<accession>A0A2C9CSE1</accession>
<dbReference type="OrthoDB" id="1030757at2"/>
<evidence type="ECO:0000259" key="2">
    <source>
        <dbReference type="Pfam" id="PF07653"/>
    </source>
</evidence>
<dbReference type="Proteomes" id="UP000220034">
    <property type="component" value="Unassembled WGS sequence"/>
</dbReference>
<reference evidence="4" key="1">
    <citation type="submission" date="2017-09" db="EMBL/GenBank/DDBJ databases">
        <authorList>
            <person name="Varghese N."/>
            <person name="Submissions S."/>
        </authorList>
    </citation>
    <scope>NUCLEOTIDE SEQUENCE [LARGE SCALE GENOMIC DNA]</scope>
    <source>
        <strain evidence="4">C7</strain>
    </source>
</reference>
<dbReference type="RefSeq" id="WP_097929731.1">
    <property type="nucleotide sequence ID" value="NZ_OCTN01000003.1"/>
</dbReference>
<feature type="domain" description="SH3" evidence="2">
    <location>
        <begin position="8"/>
        <end position="56"/>
    </location>
</feature>
<dbReference type="SUPFAM" id="SSF50044">
    <property type="entry name" value="SH3-domain"/>
    <property type="match status" value="2"/>
</dbReference>
<evidence type="ECO:0000313" key="4">
    <source>
        <dbReference type="Proteomes" id="UP000220034"/>
    </source>
</evidence>
<sequence>MTRVRTAWTASYPDPIRVAADDPVTLTGREDFWHGYRWLWAIAPDGRQGWVPDDLIVEGRATRNYSAAELTCTMGEALIRIETRHGWALCQNAAGQVGWVPLQNLSNVADVDPR</sequence>
<gene>
    <name evidence="3" type="ORF">SAMN06273572_103206</name>
</gene>
<proteinExistence type="predicted"/>
<dbReference type="AlphaFoldDB" id="A0A2C9CSE1"/>
<evidence type="ECO:0000313" key="3">
    <source>
        <dbReference type="EMBL" id="SOH94177.1"/>
    </source>
</evidence>
<feature type="domain" description="SH3" evidence="2">
    <location>
        <begin position="60"/>
        <end position="107"/>
    </location>
</feature>
<evidence type="ECO:0000256" key="1">
    <source>
        <dbReference type="ARBA" id="ARBA00022443"/>
    </source>
</evidence>
<keyword evidence="1" id="KW-0728">SH3 domain</keyword>
<protein>
    <submittedName>
        <fullName evidence="3">Variant SH3 domain-containing protein</fullName>
    </submittedName>
</protein>
<dbReference type="Pfam" id="PF07653">
    <property type="entry name" value="SH3_2"/>
    <property type="match status" value="2"/>
</dbReference>
<dbReference type="EMBL" id="OCTN01000003">
    <property type="protein sequence ID" value="SOH94177.1"/>
    <property type="molecule type" value="Genomic_DNA"/>
</dbReference>
<keyword evidence="4" id="KW-1185">Reference proteome</keyword>
<dbReference type="InterPro" id="IPR001452">
    <property type="entry name" value="SH3_domain"/>
</dbReference>
<name>A0A2C9CSE1_9RHOB</name>